<protein>
    <submittedName>
        <fullName evidence="2">Type II secretion system protein</fullName>
    </submittedName>
</protein>
<evidence type="ECO:0000256" key="1">
    <source>
        <dbReference type="SAM" id="Phobius"/>
    </source>
</evidence>
<keyword evidence="1" id="KW-0812">Transmembrane</keyword>
<dbReference type="Pfam" id="PF07963">
    <property type="entry name" value="N_methyl"/>
    <property type="match status" value="1"/>
</dbReference>
<accession>A0A931IWT8</accession>
<dbReference type="PROSITE" id="PS00409">
    <property type="entry name" value="PROKAR_NTER_METHYL"/>
    <property type="match status" value="1"/>
</dbReference>
<dbReference type="InterPro" id="IPR012902">
    <property type="entry name" value="N_methyl_site"/>
</dbReference>
<feature type="transmembrane region" description="Helical" evidence="1">
    <location>
        <begin position="12"/>
        <end position="33"/>
    </location>
</feature>
<dbReference type="NCBIfam" id="TIGR02532">
    <property type="entry name" value="IV_pilin_GFxxxE"/>
    <property type="match status" value="1"/>
</dbReference>
<keyword evidence="1" id="KW-0472">Membrane</keyword>
<reference evidence="2" key="1">
    <citation type="submission" date="2020-12" db="EMBL/GenBank/DDBJ databases">
        <title>The genome sequence of Inhella sp. 4Y17.</title>
        <authorList>
            <person name="Liu Y."/>
        </authorList>
    </citation>
    <scope>NUCLEOTIDE SEQUENCE</scope>
    <source>
        <strain evidence="2">4Y10</strain>
    </source>
</reference>
<dbReference type="AlphaFoldDB" id="A0A931IWT8"/>
<comment type="caution">
    <text evidence="2">The sequence shown here is derived from an EMBL/GenBank/DDBJ whole genome shotgun (WGS) entry which is preliminary data.</text>
</comment>
<evidence type="ECO:0000313" key="2">
    <source>
        <dbReference type="EMBL" id="MBH9551326.1"/>
    </source>
</evidence>
<keyword evidence="1" id="KW-1133">Transmembrane helix</keyword>
<dbReference type="Proteomes" id="UP000620139">
    <property type="component" value="Unassembled WGS sequence"/>
</dbReference>
<keyword evidence="3" id="KW-1185">Reference proteome</keyword>
<dbReference type="EMBL" id="JAEDAL010000001">
    <property type="protein sequence ID" value="MBH9551326.1"/>
    <property type="molecule type" value="Genomic_DNA"/>
</dbReference>
<evidence type="ECO:0000313" key="3">
    <source>
        <dbReference type="Proteomes" id="UP000620139"/>
    </source>
</evidence>
<proteinExistence type="predicted"/>
<sequence length="156" mass="16675">MWSSRATRGFTLVEMIIAILVLGFGLAGVLVAFQQTTKGSADPLIHRQLLSVAEGYLEEVLSRPFASNLARSVNGCARDGFHDVDDYAGFTNQSVCPIDSTTPVSGLELYTVSIAVEAMALNGVAADQARRITVTAQRSDGQSLTLVGWRTHYAGP</sequence>
<dbReference type="RefSeq" id="WP_198098945.1">
    <property type="nucleotide sequence ID" value="NZ_JAEDAL010000001.1"/>
</dbReference>
<organism evidence="2 3">
    <name type="scientific">Inhella gelatinilytica</name>
    <dbReference type="NCBI Taxonomy" id="2795030"/>
    <lineage>
        <taxon>Bacteria</taxon>
        <taxon>Pseudomonadati</taxon>
        <taxon>Pseudomonadota</taxon>
        <taxon>Betaproteobacteria</taxon>
        <taxon>Burkholderiales</taxon>
        <taxon>Sphaerotilaceae</taxon>
        <taxon>Inhella</taxon>
    </lineage>
</organism>
<name>A0A931IWT8_9BURK</name>
<gene>
    <name evidence="2" type="ORF">I7X43_00580</name>
</gene>